<organism evidence="2 3">
    <name type="scientific">Paludisphaera borealis</name>
    <dbReference type="NCBI Taxonomy" id="1387353"/>
    <lineage>
        <taxon>Bacteria</taxon>
        <taxon>Pseudomonadati</taxon>
        <taxon>Planctomycetota</taxon>
        <taxon>Planctomycetia</taxon>
        <taxon>Isosphaerales</taxon>
        <taxon>Isosphaeraceae</taxon>
        <taxon>Paludisphaera</taxon>
    </lineage>
</organism>
<reference evidence="3" key="1">
    <citation type="submission" date="2016-12" db="EMBL/GenBank/DDBJ databases">
        <title>Comparative genomics of four Isosphaeraceae planctomycetes: a common pool of plasmids and glycoside hydrolase genes.</title>
        <authorList>
            <person name="Ivanova A."/>
        </authorList>
    </citation>
    <scope>NUCLEOTIDE SEQUENCE [LARGE SCALE GENOMIC DNA]</scope>
    <source>
        <strain evidence="3">PX4</strain>
    </source>
</reference>
<dbReference type="CDD" id="cd02440">
    <property type="entry name" value="AdoMet_MTases"/>
    <property type="match status" value="1"/>
</dbReference>
<keyword evidence="2" id="KW-0489">Methyltransferase</keyword>
<dbReference type="Pfam" id="PF08241">
    <property type="entry name" value="Methyltransf_11"/>
    <property type="match status" value="1"/>
</dbReference>
<dbReference type="Gene3D" id="3.40.50.150">
    <property type="entry name" value="Vaccinia Virus protein VP39"/>
    <property type="match status" value="1"/>
</dbReference>
<sequence length="278" mass="31369">MTDQKDSRTQEQLREHYEIEKDLASRLRNATSDERQHLYSALYDELYRRVSHHPRNTRRLSSKDNDRAVRGQMLFLRRFLRPESVFLEVGPGDCGLSFEVAKYVRKVYAVDVSAVATRNASCPDNVAIMTFDGINVPLPGESVDIAYSHQVMEHLHQDDAQAQLRSIYDALAPGGKYVCLTPNRLYGPSDISMYFDETPTGFHMKEYTNTDLSRLMLRSGFAKVKAYAGLKGRFAPAPNFVMASVEALLGILPHASRRAIAQFRPVANVLGIRLVATK</sequence>
<keyword evidence="3" id="KW-1185">Reference proteome</keyword>
<evidence type="ECO:0000313" key="2">
    <source>
        <dbReference type="EMBL" id="APW59889.1"/>
    </source>
</evidence>
<dbReference type="Proteomes" id="UP000186309">
    <property type="component" value="Chromosome"/>
</dbReference>
<dbReference type="AlphaFoldDB" id="A0A1U7CLU0"/>
<accession>A0A1U7CLU0</accession>
<evidence type="ECO:0000259" key="1">
    <source>
        <dbReference type="Pfam" id="PF08241"/>
    </source>
</evidence>
<name>A0A1U7CLU0_9BACT</name>
<dbReference type="GO" id="GO:0032259">
    <property type="term" value="P:methylation"/>
    <property type="evidence" value="ECO:0007669"/>
    <property type="project" value="UniProtKB-KW"/>
</dbReference>
<dbReference type="InterPro" id="IPR029063">
    <property type="entry name" value="SAM-dependent_MTases_sf"/>
</dbReference>
<protein>
    <submittedName>
        <fullName evidence="2">Putative S-adenosylmethionine-dependent methyltransferase</fullName>
        <ecNumber evidence="2">2.1.1.-</ecNumber>
    </submittedName>
</protein>
<dbReference type="KEGG" id="pbor:BSF38_01350"/>
<dbReference type="GO" id="GO:0008757">
    <property type="term" value="F:S-adenosylmethionine-dependent methyltransferase activity"/>
    <property type="evidence" value="ECO:0007669"/>
    <property type="project" value="InterPro"/>
</dbReference>
<dbReference type="EMBL" id="CP019082">
    <property type="protein sequence ID" value="APW59889.1"/>
    <property type="molecule type" value="Genomic_DNA"/>
</dbReference>
<dbReference type="SUPFAM" id="SSF53335">
    <property type="entry name" value="S-adenosyl-L-methionine-dependent methyltransferases"/>
    <property type="match status" value="1"/>
</dbReference>
<dbReference type="EC" id="2.1.1.-" evidence="2"/>
<evidence type="ECO:0000313" key="3">
    <source>
        <dbReference type="Proteomes" id="UP000186309"/>
    </source>
</evidence>
<keyword evidence="2" id="KW-0808">Transferase</keyword>
<dbReference type="PANTHER" id="PTHR43861">
    <property type="entry name" value="TRANS-ACONITATE 2-METHYLTRANSFERASE-RELATED"/>
    <property type="match status" value="1"/>
</dbReference>
<dbReference type="STRING" id="1387353.BSF38_01350"/>
<feature type="domain" description="Methyltransferase type 11" evidence="1">
    <location>
        <begin position="87"/>
        <end position="179"/>
    </location>
</feature>
<proteinExistence type="predicted"/>
<gene>
    <name evidence="2" type="ORF">BSF38_01350</name>
</gene>
<dbReference type="InterPro" id="IPR013216">
    <property type="entry name" value="Methyltransf_11"/>
</dbReference>